<evidence type="ECO:0000256" key="2">
    <source>
        <dbReference type="ARBA" id="ARBA00006521"/>
    </source>
</evidence>
<gene>
    <name evidence="13" type="ORF">ACFO5Q_08435</name>
</gene>
<evidence type="ECO:0000259" key="12">
    <source>
        <dbReference type="SMART" id="SM00986"/>
    </source>
</evidence>
<dbReference type="Proteomes" id="UP001595776">
    <property type="component" value="Unassembled WGS sequence"/>
</dbReference>
<name>A0ABV8U9J3_9PROT</name>
<dbReference type="Gene3D" id="3.40.470.10">
    <property type="entry name" value="Uracil-DNA glycosylase-like domain"/>
    <property type="match status" value="1"/>
</dbReference>
<dbReference type="PANTHER" id="PTHR33693">
    <property type="entry name" value="TYPE-5 URACIL-DNA GLYCOSYLASE"/>
    <property type="match status" value="1"/>
</dbReference>
<evidence type="ECO:0000256" key="3">
    <source>
        <dbReference type="ARBA" id="ARBA00012030"/>
    </source>
</evidence>
<keyword evidence="14" id="KW-1185">Reference proteome</keyword>
<keyword evidence="10" id="KW-0411">Iron-sulfur</keyword>
<dbReference type="SMART" id="SM00986">
    <property type="entry name" value="UDG"/>
    <property type="match status" value="1"/>
</dbReference>
<keyword evidence="9" id="KW-0408">Iron</keyword>
<keyword evidence="8" id="KW-0378">Hydrolase</keyword>
<evidence type="ECO:0000313" key="14">
    <source>
        <dbReference type="Proteomes" id="UP001595776"/>
    </source>
</evidence>
<dbReference type="InterPro" id="IPR036895">
    <property type="entry name" value="Uracil-DNA_glycosylase-like_sf"/>
</dbReference>
<keyword evidence="6" id="KW-0479">Metal-binding</keyword>
<reference evidence="14" key="1">
    <citation type="journal article" date="2019" name="Int. J. Syst. Evol. Microbiol.">
        <title>The Global Catalogue of Microorganisms (GCM) 10K type strain sequencing project: providing services to taxonomists for standard genome sequencing and annotation.</title>
        <authorList>
            <consortium name="The Broad Institute Genomics Platform"/>
            <consortium name="The Broad Institute Genome Sequencing Center for Infectious Disease"/>
            <person name="Wu L."/>
            <person name="Ma J."/>
        </authorList>
    </citation>
    <scope>NUCLEOTIDE SEQUENCE [LARGE SCALE GENOMIC DNA]</scope>
    <source>
        <strain evidence="14">CGMCC 1.15304</strain>
    </source>
</reference>
<keyword evidence="11" id="KW-0234">DNA repair</keyword>
<dbReference type="CDD" id="cd10030">
    <property type="entry name" value="UDG-F4_TTUDGA_SPO1dp_like"/>
    <property type="match status" value="1"/>
</dbReference>
<comment type="similarity">
    <text evidence="2">Belongs to the uracil-DNA glycosylase (UDG) superfamily. Type 4 (UDGa) family.</text>
</comment>
<dbReference type="PANTHER" id="PTHR33693:SF1">
    <property type="entry name" value="TYPE-4 URACIL-DNA GLYCOSYLASE"/>
    <property type="match status" value="1"/>
</dbReference>
<evidence type="ECO:0000256" key="9">
    <source>
        <dbReference type="ARBA" id="ARBA00023004"/>
    </source>
</evidence>
<sequence>MSSPEPQNLDPATLLAWHVAMGADEAIDIDPIDRFTTEVQTPIASKPVQQVPKAAKPIGPRPVAAKPVQAVVGAGPEAAGRVAAEAGTLEDLKAAMEAFDGGLLKRSAKNTVFADGTPGAPVMVIGEAPGADEDREGKPFVGVSGQLLDKILGAAGFSRDENVYITNMVPWRPLGNATPDSATIAMCMPFVKRHIELAKPQVILMVGGVSAKALLGTEEGITRLRGRWKELEVGGQKIAALPVYHPAYLLRQPALKGHAWRDILSVKRKLSLS</sequence>
<comment type="caution">
    <text evidence="13">The sequence shown here is derived from an EMBL/GenBank/DDBJ whole genome shotgun (WGS) entry which is preliminary data.</text>
</comment>
<keyword evidence="7" id="KW-0227">DNA damage</keyword>
<proteinExistence type="inferred from homology"/>
<dbReference type="InterPro" id="IPR005122">
    <property type="entry name" value="Uracil-DNA_glycosylase-like"/>
</dbReference>
<evidence type="ECO:0000313" key="13">
    <source>
        <dbReference type="EMBL" id="MFC4347867.1"/>
    </source>
</evidence>
<evidence type="ECO:0000256" key="5">
    <source>
        <dbReference type="ARBA" id="ARBA00022485"/>
    </source>
</evidence>
<dbReference type="NCBIfam" id="TIGR00758">
    <property type="entry name" value="UDG_fam4"/>
    <property type="match status" value="1"/>
</dbReference>
<evidence type="ECO:0000256" key="11">
    <source>
        <dbReference type="ARBA" id="ARBA00023204"/>
    </source>
</evidence>
<protein>
    <recommendedName>
        <fullName evidence="4">Type-4 uracil-DNA glycosylase</fullName>
        <ecNumber evidence="3">3.2.2.27</ecNumber>
    </recommendedName>
</protein>
<evidence type="ECO:0000256" key="6">
    <source>
        <dbReference type="ARBA" id="ARBA00022723"/>
    </source>
</evidence>
<evidence type="ECO:0000256" key="8">
    <source>
        <dbReference type="ARBA" id="ARBA00022801"/>
    </source>
</evidence>
<keyword evidence="5" id="KW-0004">4Fe-4S</keyword>
<comment type="catalytic activity">
    <reaction evidence="1">
        <text>Hydrolyzes single-stranded DNA or mismatched double-stranded DNA and polynucleotides, releasing free uracil.</text>
        <dbReference type="EC" id="3.2.2.27"/>
    </reaction>
</comment>
<evidence type="ECO:0000256" key="1">
    <source>
        <dbReference type="ARBA" id="ARBA00001400"/>
    </source>
</evidence>
<accession>A0ABV8U9J3</accession>
<dbReference type="SMART" id="SM00987">
    <property type="entry name" value="UreE_C"/>
    <property type="match status" value="1"/>
</dbReference>
<dbReference type="EMBL" id="JBHSCR010000005">
    <property type="protein sequence ID" value="MFC4347867.1"/>
    <property type="molecule type" value="Genomic_DNA"/>
</dbReference>
<dbReference type="InterPro" id="IPR005273">
    <property type="entry name" value="Ura-DNA_glyco_family4"/>
</dbReference>
<evidence type="ECO:0000256" key="10">
    <source>
        <dbReference type="ARBA" id="ARBA00023014"/>
    </source>
</evidence>
<dbReference type="InterPro" id="IPR051536">
    <property type="entry name" value="UDG_Type-4/5"/>
</dbReference>
<organism evidence="13 14">
    <name type="scientific">Kordiimonas lipolytica</name>
    <dbReference type="NCBI Taxonomy" id="1662421"/>
    <lineage>
        <taxon>Bacteria</taxon>
        <taxon>Pseudomonadati</taxon>
        <taxon>Pseudomonadota</taxon>
        <taxon>Alphaproteobacteria</taxon>
        <taxon>Kordiimonadales</taxon>
        <taxon>Kordiimonadaceae</taxon>
        <taxon>Kordiimonas</taxon>
    </lineage>
</organism>
<feature type="domain" description="Uracil-DNA glycosylase-like" evidence="12">
    <location>
        <begin position="113"/>
        <end position="264"/>
    </location>
</feature>
<dbReference type="Pfam" id="PF03167">
    <property type="entry name" value="UDG"/>
    <property type="match status" value="1"/>
</dbReference>
<dbReference type="EC" id="3.2.2.27" evidence="3"/>
<evidence type="ECO:0000256" key="7">
    <source>
        <dbReference type="ARBA" id="ARBA00022763"/>
    </source>
</evidence>
<dbReference type="RefSeq" id="WP_068152190.1">
    <property type="nucleotide sequence ID" value="NZ_JBHSCR010000005.1"/>
</dbReference>
<dbReference type="SUPFAM" id="SSF52141">
    <property type="entry name" value="Uracil-DNA glycosylase-like"/>
    <property type="match status" value="1"/>
</dbReference>
<evidence type="ECO:0000256" key="4">
    <source>
        <dbReference type="ARBA" id="ARBA00019403"/>
    </source>
</evidence>